<dbReference type="GO" id="GO:0008198">
    <property type="term" value="F:ferrous iron binding"/>
    <property type="evidence" value="ECO:0007669"/>
    <property type="project" value="TreeGrafter"/>
</dbReference>
<dbReference type="InterPro" id="IPR032852">
    <property type="entry name" value="ALKBH2"/>
</dbReference>
<dbReference type="GeneID" id="64664516"/>
<feature type="region of interest" description="Disordered" evidence="2">
    <location>
        <begin position="279"/>
        <end position="300"/>
    </location>
</feature>
<evidence type="ECO:0000256" key="1">
    <source>
        <dbReference type="PIRSR" id="PIRSR632852-1"/>
    </source>
</evidence>
<dbReference type="GO" id="GO:0051747">
    <property type="term" value="F:cytosine C-5 DNA demethylase activity"/>
    <property type="evidence" value="ECO:0007669"/>
    <property type="project" value="TreeGrafter"/>
</dbReference>
<organism evidence="4 5">
    <name type="scientific">Suillus fuscotomentosus</name>
    <dbReference type="NCBI Taxonomy" id="1912939"/>
    <lineage>
        <taxon>Eukaryota</taxon>
        <taxon>Fungi</taxon>
        <taxon>Dikarya</taxon>
        <taxon>Basidiomycota</taxon>
        <taxon>Agaricomycotina</taxon>
        <taxon>Agaricomycetes</taxon>
        <taxon>Agaricomycetidae</taxon>
        <taxon>Boletales</taxon>
        <taxon>Suillineae</taxon>
        <taxon>Suillaceae</taxon>
        <taxon>Suillus</taxon>
    </lineage>
</organism>
<dbReference type="SUPFAM" id="SSF51197">
    <property type="entry name" value="Clavaminate synthase-like"/>
    <property type="match status" value="1"/>
</dbReference>
<dbReference type="Pfam" id="PF13532">
    <property type="entry name" value="2OG-FeII_Oxy_2"/>
    <property type="match status" value="1"/>
</dbReference>
<dbReference type="InterPro" id="IPR027450">
    <property type="entry name" value="AlkB-like"/>
</dbReference>
<feature type="region of interest" description="Disordered" evidence="2">
    <location>
        <begin position="110"/>
        <end position="224"/>
    </location>
</feature>
<dbReference type="RefSeq" id="XP_041229858.1">
    <property type="nucleotide sequence ID" value="XM_041370218.1"/>
</dbReference>
<dbReference type="GO" id="GO:0006307">
    <property type="term" value="P:DNA alkylation repair"/>
    <property type="evidence" value="ECO:0007669"/>
    <property type="project" value="TreeGrafter"/>
</dbReference>
<gene>
    <name evidence="4" type="ORF">F5891DRAFT_1275859</name>
</gene>
<feature type="compositionally biased region" description="Basic and acidic residues" evidence="2">
    <location>
        <begin position="288"/>
        <end position="300"/>
    </location>
</feature>
<feature type="compositionally biased region" description="Polar residues" evidence="2">
    <location>
        <begin position="177"/>
        <end position="189"/>
    </location>
</feature>
<feature type="binding site" evidence="1">
    <location>
        <position position="924"/>
    </location>
    <ligand>
        <name>2-oxoglutarate</name>
        <dbReference type="ChEBI" id="CHEBI:16810"/>
    </ligand>
</feature>
<feature type="binding site" evidence="1">
    <location>
        <position position="988"/>
    </location>
    <ligand>
        <name>2-oxoglutarate</name>
        <dbReference type="ChEBI" id="CHEBI:16810"/>
    </ligand>
</feature>
<evidence type="ECO:0000313" key="4">
    <source>
        <dbReference type="EMBL" id="KAG1904283.1"/>
    </source>
</evidence>
<dbReference type="AlphaFoldDB" id="A0AAD4EDJ5"/>
<evidence type="ECO:0000259" key="3">
    <source>
        <dbReference type="Pfam" id="PF13532"/>
    </source>
</evidence>
<reference evidence="4" key="1">
    <citation type="journal article" date="2020" name="New Phytol.">
        <title>Comparative genomics reveals dynamic genome evolution in host specialist ectomycorrhizal fungi.</title>
        <authorList>
            <person name="Lofgren L.A."/>
            <person name="Nguyen N.H."/>
            <person name="Vilgalys R."/>
            <person name="Ruytinx J."/>
            <person name="Liao H.L."/>
            <person name="Branco S."/>
            <person name="Kuo A."/>
            <person name="LaButti K."/>
            <person name="Lipzen A."/>
            <person name="Andreopoulos W."/>
            <person name="Pangilinan J."/>
            <person name="Riley R."/>
            <person name="Hundley H."/>
            <person name="Na H."/>
            <person name="Barry K."/>
            <person name="Grigoriev I.V."/>
            <person name="Stajich J.E."/>
            <person name="Kennedy P.G."/>
        </authorList>
    </citation>
    <scope>NUCLEOTIDE SEQUENCE</scope>
    <source>
        <strain evidence="4">FC203</strain>
    </source>
</reference>
<sequence length="1007" mass="111711">MELPLSWHDASLLKHEPLLTYCVLYSHAQRRESNTIINDFVEEMRKNQRALAAVQAWIRLAFPPENDETDIIKLSANDPKMLAIFFEFYRLLEAGNRPLDSYLTQKKRELLSGRATQGTRSGRGEHSARARRHGVNDGRNRSSGPGRDRGRGRGPGPGRSRGRSRGRGYGRGRSSGQEGQSPAPSTVTKALQEHSRTSEAPESNKVPDGKCMHDSSGGISSIDMPISLPLLNQEDCPDTAPSPPVCQLPREIHPGLASSSLGNVDSTTPAHVGQGTQVLANGNLSSNHGREDSGLQSNDSDHFVARSSELMVASALPQSRRSLRPLPRKVATKYIPPRHGQQSSYAQLSRQALNQEGVDRLLTDIGRNASLMHSQTVSVHMEDWARDDDQDDVADVDNIANELDIPSVNDTLPPLSGCKEVADINVPTMEQQKPHLPVMPPIWAESRQEVCESFDYFRSYQSGVYSLKDIVKGYLLGGSPASRDIFHCGGRLIVSHGGGKAESILDYRVGAARFQQAQDQEATDKSVRALLKSYTDKRPLVLLADDKYALFPYDLSASGCTYVVLGLYWISHAWAEYQPASNGCGRVVRWKFAFQWCEGQGNPWWISSESDDVDMPPDPIGGCRSAPRQDPSPPDAVVNMACNKCSQKSPVVYSQGWMCLNPSCTSFWSIGGRELEQLDYNASFLRPIKTVFTNLPELRPAKLIETMDSITTSYAFSKGWHCEKCGRLSSRFKWEHWECSHCHLIHKIPGRLRTAKEFWHQRPPADFLHSQVGKQSGIIACRPEPFELGDGGGFTNHLTFILPNEIGRIHLLLGTPLANKQADEIFRQYQEQAEEGELLLRRYPLRLKKLRGTFLTNYFSQNSGEPYQYVGGTGNTVPFDKAPSSVCGALALIKERSRLALQKDIPFNEILSAAYMEKQKMSFHSDSERGLGPVVASLSLGSAAFMHFRARATSKEPKHSSSNVLTLILRHGDVLIMEGDGVQQHYEHTVIPMNFRIAATARCIGTA</sequence>
<proteinExistence type="predicted"/>
<feature type="compositionally biased region" description="Basic residues" evidence="2">
    <location>
        <begin position="160"/>
        <end position="170"/>
    </location>
</feature>
<evidence type="ECO:0000256" key="2">
    <source>
        <dbReference type="SAM" id="MobiDB-lite"/>
    </source>
</evidence>
<accession>A0AAD4EDJ5</accession>
<dbReference type="InterPro" id="IPR037151">
    <property type="entry name" value="AlkB-like_sf"/>
</dbReference>
<dbReference type="Proteomes" id="UP001195769">
    <property type="component" value="Unassembled WGS sequence"/>
</dbReference>
<feature type="binding site" evidence="1">
    <location>
        <position position="915"/>
    </location>
    <ligand>
        <name>2-oxoglutarate</name>
        <dbReference type="ChEBI" id="CHEBI:16810"/>
    </ligand>
</feature>
<dbReference type="GO" id="GO:0035516">
    <property type="term" value="F:broad specificity oxidative DNA demethylase activity"/>
    <property type="evidence" value="ECO:0007669"/>
    <property type="project" value="TreeGrafter"/>
</dbReference>
<dbReference type="PANTHER" id="PTHR31573">
    <property type="entry name" value="ALPHA-KETOGLUTARATE-DEPENDENT DIOXYGENASE ALKB HOMOLOG 2"/>
    <property type="match status" value="1"/>
</dbReference>
<feature type="domain" description="Alpha-ketoglutarate-dependent dioxygenase AlkB-like" evidence="3">
    <location>
        <begin position="817"/>
        <end position="993"/>
    </location>
</feature>
<protein>
    <recommendedName>
        <fullName evidence="3">Alpha-ketoglutarate-dependent dioxygenase AlkB-like domain-containing protein</fullName>
    </recommendedName>
</protein>
<dbReference type="EMBL" id="JABBWK010000010">
    <property type="protein sequence ID" value="KAG1904283.1"/>
    <property type="molecule type" value="Genomic_DNA"/>
</dbReference>
<name>A0AAD4EDJ5_9AGAM</name>
<dbReference type="PANTHER" id="PTHR31573:SF4">
    <property type="entry name" value="FE2OG DIOXYGENASE DOMAIN-CONTAINING PROTEIN"/>
    <property type="match status" value="1"/>
</dbReference>
<keyword evidence="5" id="KW-1185">Reference proteome</keyword>
<feature type="compositionally biased region" description="Basic and acidic residues" evidence="2">
    <location>
        <begin position="122"/>
        <end position="151"/>
    </location>
</feature>
<comment type="caution">
    <text evidence="4">The sequence shown here is derived from an EMBL/GenBank/DDBJ whole genome shotgun (WGS) entry which is preliminary data.</text>
</comment>
<evidence type="ECO:0000313" key="5">
    <source>
        <dbReference type="Proteomes" id="UP001195769"/>
    </source>
</evidence>
<dbReference type="Gene3D" id="2.60.120.590">
    <property type="entry name" value="Alpha-ketoglutarate-dependent dioxygenase AlkB-like"/>
    <property type="match status" value="1"/>
</dbReference>